<organism evidence="1 2">
    <name type="scientific">Nguyenibacter vanlangensis</name>
    <dbReference type="NCBI Taxonomy" id="1216886"/>
    <lineage>
        <taxon>Bacteria</taxon>
        <taxon>Pseudomonadati</taxon>
        <taxon>Pseudomonadota</taxon>
        <taxon>Alphaproteobacteria</taxon>
        <taxon>Acetobacterales</taxon>
        <taxon>Acetobacteraceae</taxon>
        <taxon>Nguyenibacter</taxon>
    </lineage>
</organism>
<name>A0A7Y7M8R7_9PROT</name>
<proteinExistence type="predicted"/>
<feature type="non-terminal residue" evidence="1">
    <location>
        <position position="114"/>
    </location>
</feature>
<comment type="caution">
    <text evidence="1">The sequence shown here is derived from an EMBL/GenBank/DDBJ whole genome shotgun (WGS) entry which is preliminary data.</text>
</comment>
<dbReference type="EMBL" id="JABXXP010000791">
    <property type="protein sequence ID" value="NVN13211.1"/>
    <property type="molecule type" value="Genomic_DNA"/>
</dbReference>
<protein>
    <submittedName>
        <fullName evidence="1">S9 family peptidase</fullName>
    </submittedName>
</protein>
<gene>
    <name evidence="1" type="ORF">HUK84_19075</name>
</gene>
<sequence>MTDPHAGTGSTPEILSYGTWPSRITPDLVAGRTLGLSELQTDGDAVYWLESRPAEAGRTVLVRWTERDGMRDVTQAPFDVGTRVHEYGGGAYAVSGGRVAFSNRPDGSLWLMSD</sequence>
<evidence type="ECO:0000313" key="2">
    <source>
        <dbReference type="Proteomes" id="UP000534870"/>
    </source>
</evidence>
<dbReference type="PANTHER" id="PTHR43056">
    <property type="entry name" value="PEPTIDASE S9 PROLYL OLIGOPEPTIDASE"/>
    <property type="match status" value="1"/>
</dbReference>
<accession>A0A7Y7M8R7</accession>
<evidence type="ECO:0000313" key="1">
    <source>
        <dbReference type="EMBL" id="NVN13211.1"/>
    </source>
</evidence>
<dbReference type="PANTHER" id="PTHR43056:SF5">
    <property type="entry name" value="PEPTIDASE S9 PROLYL OLIGOPEPTIDASE CATALYTIC DOMAIN-CONTAINING PROTEIN"/>
    <property type="match status" value="1"/>
</dbReference>
<dbReference type="Proteomes" id="UP000534870">
    <property type="component" value="Unassembled WGS sequence"/>
</dbReference>
<reference evidence="1 2" key="1">
    <citation type="submission" date="2020-06" db="EMBL/GenBank/DDBJ databases">
        <title>Description of novel acetic acid bacteria.</title>
        <authorList>
            <person name="Sombolestani A."/>
        </authorList>
    </citation>
    <scope>NUCLEOTIDE SEQUENCE [LARGE SCALE GENOMIC DNA]</scope>
    <source>
        <strain evidence="1 2">LMG 31431</strain>
    </source>
</reference>
<dbReference type="InterPro" id="IPR050585">
    <property type="entry name" value="Xaa-Pro_dipeptidyl-ppase/CocE"/>
</dbReference>
<dbReference type="AlphaFoldDB" id="A0A7Y7M8R7"/>